<name>A0AA39YC91_9PEZI</name>
<proteinExistence type="predicted"/>
<feature type="compositionally biased region" description="Acidic residues" evidence="1">
    <location>
        <begin position="126"/>
        <end position="135"/>
    </location>
</feature>
<evidence type="ECO:0000313" key="2">
    <source>
        <dbReference type="EMBL" id="KAK0649993.1"/>
    </source>
</evidence>
<feature type="compositionally biased region" description="Low complexity" evidence="1">
    <location>
        <begin position="1"/>
        <end position="15"/>
    </location>
</feature>
<keyword evidence="3" id="KW-1185">Reference proteome</keyword>
<dbReference type="Proteomes" id="UP001174936">
    <property type="component" value="Unassembled WGS sequence"/>
</dbReference>
<sequence>MSAPSPLAAPAAAASAEEHGLSETDRKFLEHAITCLKSPPEIDLQKLAAKMGVKPKTVSNRWGELRKKLFANAANAGSADGEEGASPPVPATPRKRKAPAEGGAAKKTPRKKSKKTPGGETPVVTIEEDDDAGNV</sequence>
<dbReference type="AlphaFoldDB" id="A0AA39YC91"/>
<organism evidence="2 3">
    <name type="scientific">Cercophora newfieldiana</name>
    <dbReference type="NCBI Taxonomy" id="92897"/>
    <lineage>
        <taxon>Eukaryota</taxon>
        <taxon>Fungi</taxon>
        <taxon>Dikarya</taxon>
        <taxon>Ascomycota</taxon>
        <taxon>Pezizomycotina</taxon>
        <taxon>Sordariomycetes</taxon>
        <taxon>Sordariomycetidae</taxon>
        <taxon>Sordariales</taxon>
        <taxon>Lasiosphaeriaceae</taxon>
        <taxon>Cercophora</taxon>
    </lineage>
</organism>
<feature type="region of interest" description="Disordered" evidence="1">
    <location>
        <begin position="1"/>
        <end position="23"/>
    </location>
</feature>
<evidence type="ECO:0000313" key="3">
    <source>
        <dbReference type="Proteomes" id="UP001174936"/>
    </source>
</evidence>
<accession>A0AA39YC91</accession>
<gene>
    <name evidence="2" type="ORF">B0T16DRAFT_457353</name>
</gene>
<feature type="region of interest" description="Disordered" evidence="1">
    <location>
        <begin position="74"/>
        <end position="135"/>
    </location>
</feature>
<evidence type="ECO:0000256" key="1">
    <source>
        <dbReference type="SAM" id="MobiDB-lite"/>
    </source>
</evidence>
<dbReference type="EMBL" id="JAULSV010000003">
    <property type="protein sequence ID" value="KAK0649993.1"/>
    <property type="molecule type" value="Genomic_DNA"/>
</dbReference>
<protein>
    <submittedName>
        <fullName evidence="2">Uncharacterized protein</fullName>
    </submittedName>
</protein>
<comment type="caution">
    <text evidence="2">The sequence shown here is derived from an EMBL/GenBank/DDBJ whole genome shotgun (WGS) entry which is preliminary data.</text>
</comment>
<reference evidence="2" key="1">
    <citation type="submission" date="2023-06" db="EMBL/GenBank/DDBJ databases">
        <title>Genome-scale phylogeny and comparative genomics of the fungal order Sordariales.</title>
        <authorList>
            <consortium name="Lawrence Berkeley National Laboratory"/>
            <person name="Hensen N."/>
            <person name="Bonometti L."/>
            <person name="Westerberg I."/>
            <person name="Brannstrom I.O."/>
            <person name="Guillou S."/>
            <person name="Cros-Aarteil S."/>
            <person name="Calhoun S."/>
            <person name="Haridas S."/>
            <person name="Kuo A."/>
            <person name="Mondo S."/>
            <person name="Pangilinan J."/>
            <person name="Riley R."/>
            <person name="Labutti K."/>
            <person name="Andreopoulos B."/>
            <person name="Lipzen A."/>
            <person name="Chen C."/>
            <person name="Yanf M."/>
            <person name="Daum C."/>
            <person name="Ng V."/>
            <person name="Clum A."/>
            <person name="Steindorff A."/>
            <person name="Ohm R."/>
            <person name="Martin F."/>
            <person name="Silar P."/>
            <person name="Natvig D."/>
            <person name="Lalanne C."/>
            <person name="Gautier V."/>
            <person name="Ament-Velasquez S.L."/>
            <person name="Kruys A."/>
            <person name="Hutchinson M.I."/>
            <person name="Powell A.J."/>
            <person name="Barry K."/>
            <person name="Miller A.N."/>
            <person name="Grigoriev I.V."/>
            <person name="Debuchy R."/>
            <person name="Gladieux P."/>
            <person name="Thoren M.H."/>
            <person name="Johannesson H."/>
        </authorList>
    </citation>
    <scope>NUCLEOTIDE SEQUENCE</scope>
    <source>
        <strain evidence="2">SMH2532-1</strain>
    </source>
</reference>